<dbReference type="NCBIfam" id="TIGR00492">
    <property type="entry name" value="alr"/>
    <property type="match status" value="1"/>
</dbReference>
<evidence type="ECO:0000256" key="3">
    <source>
        <dbReference type="ARBA" id="ARBA00007880"/>
    </source>
</evidence>
<dbReference type="AlphaFoldDB" id="J1IT92"/>
<organism evidence="11 12">
    <name type="scientific">Bartonella birtlesii LL-WM9</name>
    <dbReference type="NCBI Taxonomy" id="1094552"/>
    <lineage>
        <taxon>Bacteria</taxon>
        <taxon>Pseudomonadati</taxon>
        <taxon>Pseudomonadota</taxon>
        <taxon>Alphaproteobacteria</taxon>
        <taxon>Hyphomicrobiales</taxon>
        <taxon>Bartonellaceae</taxon>
        <taxon>Bartonella</taxon>
    </lineage>
</organism>
<dbReference type="GO" id="GO:0030632">
    <property type="term" value="P:D-alanine biosynthetic process"/>
    <property type="evidence" value="ECO:0007669"/>
    <property type="project" value="UniProtKB-UniRule"/>
</dbReference>
<dbReference type="Proteomes" id="UP000008748">
    <property type="component" value="Unassembled WGS sequence"/>
</dbReference>
<dbReference type="InterPro" id="IPR020622">
    <property type="entry name" value="Ala_racemase_pyridoxalP-BS"/>
</dbReference>
<dbReference type="UniPathway" id="UPA00042">
    <property type="reaction ID" value="UER00497"/>
</dbReference>
<gene>
    <name evidence="11" type="ORF">ME7_01458</name>
</gene>
<dbReference type="GO" id="GO:0008784">
    <property type="term" value="F:alanine racemase activity"/>
    <property type="evidence" value="ECO:0007669"/>
    <property type="project" value="UniProtKB-UniRule"/>
</dbReference>
<comment type="caution">
    <text evidence="11">The sequence shown here is derived from an EMBL/GenBank/DDBJ whole genome shotgun (WGS) entry which is preliminary data.</text>
</comment>
<dbReference type="InterPro" id="IPR001608">
    <property type="entry name" value="Ala_racemase_N"/>
</dbReference>
<feature type="binding site" evidence="7 9">
    <location>
        <position position="164"/>
    </location>
    <ligand>
        <name>substrate</name>
    </ligand>
</feature>
<dbReference type="SMART" id="SM01005">
    <property type="entry name" value="Ala_racemase_C"/>
    <property type="match status" value="1"/>
</dbReference>
<dbReference type="HAMAP" id="MF_01201">
    <property type="entry name" value="Ala_racemase"/>
    <property type="match status" value="1"/>
</dbReference>
<dbReference type="EMBL" id="AIMC01000043">
    <property type="protein sequence ID" value="EJF74320.1"/>
    <property type="molecule type" value="Genomic_DNA"/>
</dbReference>
<sequence>MSEAKGTSCLTDSRKNFKMNKSINDEEHALFPATAIATIDVRAIVANYKTLTQYVAPAECSAVVKANAYGLGAHKIAPALYQAGCRIFFVAKIEEALQLKNILPSNITLALLNGLPHTAEEFVAQSGIIPVLNSWKEIENWQILCQKKHKKFPAIIQINTNMNRLGLDKKELEKLIKQPSIFENAEIKYLLSHLANGEDDTHSSNDIQLAVFRNLLAKLPICKVSFANSGGIFLGSNFHFDLVRPGIALYGVDPNGKHQTTLKPVLKLEAQVLQSRFVDAGIPVGYGESFITKRPSTLATISIGYADGWPRILSNKGSVYFNGHKLPIVGRVSMDSIIVDATDLDKKPQRGDWIELIGPHQTLEKIATDANTIPNEILTSLGNRYKRIYI</sequence>
<reference evidence="11 12" key="1">
    <citation type="submission" date="2012-03" db="EMBL/GenBank/DDBJ databases">
        <title>The Genome Sequence of Bartonella birtlesii LL-WM9.</title>
        <authorList>
            <consortium name="The Broad Institute Genome Sequencing Platform"/>
            <consortium name="The Broad Institute Genome Sequencing Center for Infectious Disease"/>
            <person name="Feldgarden M."/>
            <person name="Kirby J."/>
            <person name="Kosoy M."/>
            <person name="Birtles R."/>
            <person name="Probert W.S."/>
            <person name="Chiaraviglio L."/>
            <person name="Young S.K."/>
            <person name="Zeng Q."/>
            <person name="Gargeya S."/>
            <person name="Fitzgerald M."/>
            <person name="Haas B."/>
            <person name="Abouelleil A."/>
            <person name="Alvarado L."/>
            <person name="Arachchi H.M."/>
            <person name="Berlin A."/>
            <person name="Chapman S.B."/>
            <person name="Gearin G."/>
            <person name="Goldberg J."/>
            <person name="Griggs A."/>
            <person name="Gujja S."/>
            <person name="Hansen M."/>
            <person name="Heiman D."/>
            <person name="Howarth C."/>
            <person name="Larimer J."/>
            <person name="Lui A."/>
            <person name="MacDonald P.J.P."/>
            <person name="McCowen C."/>
            <person name="Montmayeur A."/>
            <person name="Murphy C."/>
            <person name="Neiman D."/>
            <person name="Pearson M."/>
            <person name="Priest M."/>
            <person name="Roberts A."/>
            <person name="Saif S."/>
            <person name="Shea T."/>
            <person name="Sisk P."/>
            <person name="Stolte C."/>
            <person name="Sykes S."/>
            <person name="Wortman J."/>
            <person name="Nusbaum C."/>
            <person name="Birren B."/>
        </authorList>
    </citation>
    <scope>NUCLEOTIDE SEQUENCE [LARGE SCALE GENOMIC DNA]</scope>
    <source>
        <strain evidence="11 12">LL-WM9</strain>
    </source>
</reference>
<feature type="active site" description="Proton acceptor; specific for D-alanine" evidence="7">
    <location>
        <position position="65"/>
    </location>
</feature>
<dbReference type="HOGENOM" id="CLU_028393_1_1_5"/>
<evidence type="ECO:0000259" key="10">
    <source>
        <dbReference type="SMART" id="SM01005"/>
    </source>
</evidence>
<comment type="cofactor">
    <cofactor evidence="2 7 8">
        <name>pyridoxal 5'-phosphate</name>
        <dbReference type="ChEBI" id="CHEBI:597326"/>
    </cofactor>
</comment>
<evidence type="ECO:0000313" key="11">
    <source>
        <dbReference type="EMBL" id="EJF74320.1"/>
    </source>
</evidence>
<keyword evidence="12" id="KW-1185">Reference proteome</keyword>
<dbReference type="InterPro" id="IPR009006">
    <property type="entry name" value="Ala_racemase/Decarboxylase_C"/>
</dbReference>
<protein>
    <recommendedName>
        <fullName evidence="4 7">Alanine racemase</fullName>
        <ecNumber evidence="4 7">5.1.1.1</ecNumber>
    </recommendedName>
</protein>
<dbReference type="Gene3D" id="3.20.20.10">
    <property type="entry name" value="Alanine racemase"/>
    <property type="match status" value="1"/>
</dbReference>
<dbReference type="Pfam" id="PF01168">
    <property type="entry name" value="Ala_racemase_N"/>
    <property type="match status" value="1"/>
</dbReference>
<proteinExistence type="inferred from homology"/>
<evidence type="ECO:0000256" key="5">
    <source>
        <dbReference type="ARBA" id="ARBA00022898"/>
    </source>
</evidence>
<evidence type="ECO:0000313" key="12">
    <source>
        <dbReference type="Proteomes" id="UP000008748"/>
    </source>
</evidence>
<evidence type="ECO:0000256" key="1">
    <source>
        <dbReference type="ARBA" id="ARBA00000316"/>
    </source>
</evidence>
<dbReference type="SUPFAM" id="SSF51419">
    <property type="entry name" value="PLP-binding barrel"/>
    <property type="match status" value="1"/>
</dbReference>
<evidence type="ECO:0000256" key="4">
    <source>
        <dbReference type="ARBA" id="ARBA00013089"/>
    </source>
</evidence>
<feature type="domain" description="Alanine racemase C-terminal" evidence="10">
    <location>
        <begin position="265"/>
        <end position="390"/>
    </location>
</feature>
<evidence type="ECO:0000256" key="9">
    <source>
        <dbReference type="PIRSR" id="PIRSR600821-52"/>
    </source>
</evidence>
<feature type="binding site" evidence="7 9">
    <location>
        <position position="334"/>
    </location>
    <ligand>
        <name>substrate</name>
    </ligand>
</feature>
<comment type="pathway">
    <text evidence="7">Amino-acid biosynthesis; D-alanine biosynthesis; D-alanine from L-alanine: step 1/1.</text>
</comment>
<evidence type="ECO:0000256" key="8">
    <source>
        <dbReference type="PIRSR" id="PIRSR600821-50"/>
    </source>
</evidence>
<dbReference type="PRINTS" id="PR00992">
    <property type="entry name" value="ALARACEMASE"/>
</dbReference>
<dbReference type="GO" id="GO:0030170">
    <property type="term" value="F:pyridoxal phosphate binding"/>
    <property type="evidence" value="ECO:0007669"/>
    <property type="project" value="UniProtKB-UniRule"/>
</dbReference>
<evidence type="ECO:0000256" key="6">
    <source>
        <dbReference type="ARBA" id="ARBA00023235"/>
    </source>
</evidence>
<comment type="function">
    <text evidence="7">Catalyzes the interconversion of L-alanine and D-alanine. May also act on other amino acids.</text>
</comment>
<accession>J1IT92</accession>
<dbReference type="EC" id="5.1.1.1" evidence="4 7"/>
<feature type="modified residue" description="N6-(pyridoxal phosphate)lysine" evidence="7 8">
    <location>
        <position position="65"/>
    </location>
</feature>
<dbReference type="GO" id="GO:0005829">
    <property type="term" value="C:cytosol"/>
    <property type="evidence" value="ECO:0007669"/>
    <property type="project" value="TreeGrafter"/>
</dbReference>
<feature type="active site" description="Proton acceptor; specific for L-alanine" evidence="7">
    <location>
        <position position="286"/>
    </location>
</feature>
<comment type="catalytic activity">
    <reaction evidence="1 7">
        <text>L-alanine = D-alanine</text>
        <dbReference type="Rhea" id="RHEA:20249"/>
        <dbReference type="ChEBI" id="CHEBI:57416"/>
        <dbReference type="ChEBI" id="CHEBI:57972"/>
        <dbReference type="EC" id="5.1.1.1"/>
    </reaction>
</comment>
<evidence type="ECO:0000256" key="7">
    <source>
        <dbReference type="HAMAP-Rule" id="MF_01201"/>
    </source>
</evidence>
<dbReference type="Pfam" id="PF00842">
    <property type="entry name" value="Ala_racemase_C"/>
    <property type="match status" value="1"/>
</dbReference>
<dbReference type="PANTHER" id="PTHR30511">
    <property type="entry name" value="ALANINE RACEMASE"/>
    <property type="match status" value="1"/>
</dbReference>
<comment type="similarity">
    <text evidence="3 7">Belongs to the alanine racemase family.</text>
</comment>
<dbReference type="CDD" id="cd00430">
    <property type="entry name" value="PLPDE_III_AR"/>
    <property type="match status" value="1"/>
</dbReference>
<keyword evidence="5 7" id="KW-0663">Pyridoxal phosphate</keyword>
<dbReference type="PANTHER" id="PTHR30511:SF0">
    <property type="entry name" value="ALANINE RACEMASE, CATABOLIC-RELATED"/>
    <property type="match status" value="1"/>
</dbReference>
<dbReference type="Gene3D" id="2.40.37.10">
    <property type="entry name" value="Lyase, Ornithine Decarboxylase, Chain A, domain 1"/>
    <property type="match status" value="1"/>
</dbReference>
<name>J1IT92_9HYPH</name>
<dbReference type="PATRIC" id="fig|1094552.3.peg.1625"/>
<dbReference type="InterPro" id="IPR000821">
    <property type="entry name" value="Ala_racemase"/>
</dbReference>
<dbReference type="SUPFAM" id="SSF50621">
    <property type="entry name" value="Alanine racemase C-terminal domain-like"/>
    <property type="match status" value="1"/>
</dbReference>
<keyword evidence="6 7" id="KW-0413">Isomerase</keyword>
<dbReference type="PROSITE" id="PS00395">
    <property type="entry name" value="ALANINE_RACEMASE"/>
    <property type="match status" value="1"/>
</dbReference>
<evidence type="ECO:0000256" key="2">
    <source>
        <dbReference type="ARBA" id="ARBA00001933"/>
    </source>
</evidence>
<dbReference type="InterPro" id="IPR029066">
    <property type="entry name" value="PLP-binding_barrel"/>
</dbReference>
<dbReference type="InterPro" id="IPR011079">
    <property type="entry name" value="Ala_racemase_C"/>
</dbReference>